<dbReference type="Proteomes" id="UP000694392">
    <property type="component" value="Unplaced"/>
</dbReference>
<reference evidence="3" key="2">
    <citation type="submission" date="2025-09" db="UniProtKB">
        <authorList>
            <consortium name="Ensembl"/>
        </authorList>
    </citation>
    <scope>IDENTIFICATION</scope>
</reference>
<sequence>MGDPEYLAAFHRLVMPIAYEFNPELVLVSAGFDAARGDPLGGCLVSPECYAHMTHLLLGLAGGRVVIVLEGGYNLVSIAESMTMCTRTLLGDPPPPLGRLKPPHPSALQSLARSAAVQRRYWGSLRLPEPAPAVAEEPSTHSGKGTPVSKEPPPAGSPEPPQSPPIPEALEGRLVDEILALGSLQLSDNPEEGAGAGPGSASPGAGAGPGSASPGAGAGPGSASPGAGAGPGSASPG</sequence>
<evidence type="ECO:0000313" key="3">
    <source>
        <dbReference type="Ensembl" id="ENSSPUP00000007377.1"/>
    </source>
</evidence>
<protein>
    <recommendedName>
        <fullName evidence="2">Histone deacetylase domain-containing protein</fullName>
    </recommendedName>
</protein>
<dbReference type="Ensembl" id="ENSSPUT00000007862.1">
    <property type="protein sequence ID" value="ENSSPUP00000007377.1"/>
    <property type="gene ID" value="ENSSPUG00000005706.1"/>
</dbReference>
<dbReference type="PANTHER" id="PTHR10625">
    <property type="entry name" value="HISTONE DEACETYLASE HDAC1-RELATED"/>
    <property type="match status" value="1"/>
</dbReference>
<dbReference type="Pfam" id="PF00850">
    <property type="entry name" value="Hist_deacetyl"/>
    <property type="match status" value="1"/>
</dbReference>
<feature type="compositionally biased region" description="Low complexity" evidence="1">
    <location>
        <begin position="199"/>
        <end position="237"/>
    </location>
</feature>
<feature type="compositionally biased region" description="Pro residues" evidence="1">
    <location>
        <begin position="150"/>
        <end position="167"/>
    </location>
</feature>
<organism evidence="3 4">
    <name type="scientific">Sphenodon punctatus</name>
    <name type="common">Tuatara</name>
    <name type="synonym">Hatteria punctata</name>
    <dbReference type="NCBI Taxonomy" id="8508"/>
    <lineage>
        <taxon>Eukaryota</taxon>
        <taxon>Metazoa</taxon>
        <taxon>Chordata</taxon>
        <taxon>Craniata</taxon>
        <taxon>Vertebrata</taxon>
        <taxon>Euteleostomi</taxon>
        <taxon>Lepidosauria</taxon>
        <taxon>Sphenodontia</taxon>
        <taxon>Sphenodontidae</taxon>
        <taxon>Sphenodon</taxon>
    </lineage>
</organism>
<dbReference type="PANTHER" id="PTHR10625:SF21">
    <property type="entry name" value="HISTONE DEACETYLASE 6"/>
    <property type="match status" value="1"/>
</dbReference>
<reference evidence="3" key="1">
    <citation type="submission" date="2025-08" db="UniProtKB">
        <authorList>
            <consortium name="Ensembl"/>
        </authorList>
    </citation>
    <scope>IDENTIFICATION</scope>
</reference>
<name>A0A8D0GNA2_SPHPU</name>
<dbReference type="GO" id="GO:0040029">
    <property type="term" value="P:epigenetic regulation of gene expression"/>
    <property type="evidence" value="ECO:0007669"/>
    <property type="project" value="TreeGrafter"/>
</dbReference>
<evidence type="ECO:0000259" key="2">
    <source>
        <dbReference type="Pfam" id="PF00850"/>
    </source>
</evidence>
<dbReference type="GO" id="GO:0000118">
    <property type="term" value="C:histone deacetylase complex"/>
    <property type="evidence" value="ECO:0007669"/>
    <property type="project" value="TreeGrafter"/>
</dbReference>
<dbReference type="InterPro" id="IPR023801">
    <property type="entry name" value="His_deacetylse_dom"/>
</dbReference>
<dbReference type="InterPro" id="IPR037138">
    <property type="entry name" value="His_deacetylse_dom_sf"/>
</dbReference>
<dbReference type="SUPFAM" id="SSF52768">
    <property type="entry name" value="Arginase/deacetylase"/>
    <property type="match status" value="1"/>
</dbReference>
<dbReference type="Gene3D" id="3.40.800.20">
    <property type="entry name" value="Histone deacetylase domain"/>
    <property type="match status" value="1"/>
</dbReference>
<keyword evidence="4" id="KW-1185">Reference proteome</keyword>
<dbReference type="InterPro" id="IPR023696">
    <property type="entry name" value="Ureohydrolase_dom_sf"/>
</dbReference>
<feature type="region of interest" description="Disordered" evidence="1">
    <location>
        <begin position="131"/>
        <end position="237"/>
    </location>
</feature>
<evidence type="ECO:0000313" key="4">
    <source>
        <dbReference type="Proteomes" id="UP000694392"/>
    </source>
</evidence>
<dbReference type="GO" id="GO:0004407">
    <property type="term" value="F:histone deacetylase activity"/>
    <property type="evidence" value="ECO:0007669"/>
    <property type="project" value="TreeGrafter"/>
</dbReference>
<feature type="domain" description="Histone deacetylase" evidence="2">
    <location>
        <begin position="1"/>
        <end position="89"/>
    </location>
</feature>
<dbReference type="GeneTree" id="ENSGT00940000159563"/>
<dbReference type="AlphaFoldDB" id="A0A8D0GNA2"/>
<proteinExistence type="predicted"/>
<evidence type="ECO:0000256" key="1">
    <source>
        <dbReference type="SAM" id="MobiDB-lite"/>
    </source>
</evidence>
<accession>A0A8D0GNA2</accession>